<evidence type="ECO:0000313" key="1">
    <source>
        <dbReference type="EMBL" id="TNN72646.1"/>
    </source>
</evidence>
<gene>
    <name evidence="1" type="ORF">EYF80_017095</name>
</gene>
<organism evidence="1 2">
    <name type="scientific">Liparis tanakae</name>
    <name type="common">Tanaka's snailfish</name>
    <dbReference type="NCBI Taxonomy" id="230148"/>
    <lineage>
        <taxon>Eukaryota</taxon>
        <taxon>Metazoa</taxon>
        <taxon>Chordata</taxon>
        <taxon>Craniata</taxon>
        <taxon>Vertebrata</taxon>
        <taxon>Euteleostomi</taxon>
        <taxon>Actinopterygii</taxon>
        <taxon>Neopterygii</taxon>
        <taxon>Teleostei</taxon>
        <taxon>Neoteleostei</taxon>
        <taxon>Acanthomorphata</taxon>
        <taxon>Eupercaria</taxon>
        <taxon>Perciformes</taxon>
        <taxon>Cottioidei</taxon>
        <taxon>Cottales</taxon>
        <taxon>Liparidae</taxon>
        <taxon>Liparis</taxon>
    </lineage>
</organism>
<sequence>MQHSSPQPTADCNNSHLLHIASPLLGATTLRAALSSFSHLRVGCFPGETASWDATCDWKWDNLDTSEPNSSDSWLKN</sequence>
<reference evidence="1 2" key="1">
    <citation type="submission" date="2019-03" db="EMBL/GenBank/DDBJ databases">
        <title>First draft genome of Liparis tanakae, snailfish: a comprehensive survey of snailfish specific genes.</title>
        <authorList>
            <person name="Kim W."/>
            <person name="Song I."/>
            <person name="Jeong J.-H."/>
            <person name="Kim D."/>
            <person name="Kim S."/>
            <person name="Ryu S."/>
            <person name="Song J.Y."/>
            <person name="Lee S.K."/>
        </authorList>
    </citation>
    <scope>NUCLEOTIDE SEQUENCE [LARGE SCALE GENOMIC DNA]</scope>
    <source>
        <tissue evidence="1">Muscle</tissue>
    </source>
</reference>
<protein>
    <submittedName>
        <fullName evidence="1">Uncharacterized protein</fullName>
    </submittedName>
</protein>
<dbReference type="Proteomes" id="UP000314294">
    <property type="component" value="Unassembled WGS sequence"/>
</dbReference>
<comment type="caution">
    <text evidence="1">The sequence shown here is derived from an EMBL/GenBank/DDBJ whole genome shotgun (WGS) entry which is preliminary data.</text>
</comment>
<accession>A0A4Z2I3J4</accession>
<proteinExistence type="predicted"/>
<evidence type="ECO:0000313" key="2">
    <source>
        <dbReference type="Proteomes" id="UP000314294"/>
    </source>
</evidence>
<dbReference type="EMBL" id="SRLO01000134">
    <property type="protein sequence ID" value="TNN72646.1"/>
    <property type="molecule type" value="Genomic_DNA"/>
</dbReference>
<dbReference type="AlphaFoldDB" id="A0A4Z2I3J4"/>
<keyword evidence="2" id="KW-1185">Reference proteome</keyword>
<name>A0A4Z2I3J4_9TELE</name>